<evidence type="ECO:0000256" key="1">
    <source>
        <dbReference type="ARBA" id="ARBA00004571"/>
    </source>
</evidence>
<reference evidence="9" key="4">
    <citation type="submission" date="2023-06" db="EMBL/GenBank/DDBJ databases">
        <authorList>
            <consortium name="Clinical and Environmental Microbiology Branch: Whole genome sequencing antimicrobial resistance pathogens in the healthcare setting"/>
        </authorList>
    </citation>
    <scope>NUCLEOTIDE SEQUENCE</scope>
    <source>
        <strain evidence="9">Microbial</strain>
    </source>
</reference>
<organism evidence="9 14">
    <name type="scientific">Proteus mirabilis</name>
    <dbReference type="NCBI Taxonomy" id="584"/>
    <lineage>
        <taxon>Bacteria</taxon>
        <taxon>Pseudomonadati</taxon>
        <taxon>Pseudomonadota</taxon>
        <taxon>Gammaproteobacteria</taxon>
        <taxon>Enterobacterales</taxon>
        <taxon>Morganellaceae</taxon>
        <taxon>Proteus</taxon>
    </lineage>
</organism>
<evidence type="ECO:0000313" key="9">
    <source>
        <dbReference type="EMBL" id="EKW9776043.1"/>
    </source>
</evidence>
<dbReference type="RefSeq" id="WP_004246725.1">
    <property type="nucleotide sequence ID" value="NZ_ABFCQN020000009.1"/>
</dbReference>
<gene>
    <name evidence="11" type="primary">ompX</name>
    <name evidence="8" type="ORF">AM402_02885</name>
    <name evidence="10" type="ORF">I3679_021230</name>
    <name evidence="11" type="ORF">NCTC11938_03374</name>
    <name evidence="9" type="ORF">PW210_001855</name>
</gene>
<dbReference type="InterPro" id="IPR000758">
    <property type="entry name" value="Enterovir_OMP"/>
</dbReference>
<reference evidence="8 12" key="1">
    <citation type="submission" date="2017-05" db="EMBL/GenBank/DDBJ databases">
        <title>Whole genome sequencing of Proteus mirabilis AR_0155.</title>
        <authorList>
            <person name="Conlan S."/>
            <person name="Thomas P.J."/>
            <person name="Mullikin J."/>
            <person name="Frank K.M."/>
            <person name="Segre J.A."/>
        </authorList>
    </citation>
    <scope>NUCLEOTIDE SEQUENCE [LARGE SCALE GENOMIC DNA]</scope>
    <source>
        <strain evidence="8 12">AR_0155</strain>
    </source>
</reference>
<dbReference type="GO" id="GO:0009279">
    <property type="term" value="C:cell outer membrane"/>
    <property type="evidence" value="ECO:0007669"/>
    <property type="project" value="UniProtKB-SubCell"/>
</dbReference>
<evidence type="ECO:0000259" key="7">
    <source>
        <dbReference type="Pfam" id="PF13505"/>
    </source>
</evidence>
<dbReference type="Proteomes" id="UP000195540">
    <property type="component" value="Chromosome"/>
</dbReference>
<dbReference type="EMBL" id="UGTS01000005">
    <property type="protein sequence ID" value="SUC39083.1"/>
    <property type="molecule type" value="Genomic_DNA"/>
</dbReference>
<dbReference type="GO" id="GO:0044384">
    <property type="term" value="C:host outer membrane"/>
    <property type="evidence" value="ECO:0007669"/>
    <property type="project" value="InterPro"/>
</dbReference>
<dbReference type="GeneID" id="6802725"/>
<dbReference type="InterPro" id="IPR011250">
    <property type="entry name" value="OMP/PagP_B-barrel"/>
</dbReference>
<dbReference type="InterPro" id="IPR051723">
    <property type="entry name" value="Bact_OM_Invasion-Related"/>
</dbReference>
<dbReference type="OMA" id="LYGNVGM"/>
<reference evidence="11 13" key="2">
    <citation type="submission" date="2018-06" db="EMBL/GenBank/DDBJ databases">
        <authorList>
            <consortium name="Pathogen Informatics"/>
            <person name="Doyle S."/>
        </authorList>
    </citation>
    <scope>NUCLEOTIDE SEQUENCE [LARGE SCALE GENOMIC DNA]</scope>
    <source>
        <strain evidence="11 13">NCTC11938</strain>
    </source>
</reference>
<dbReference type="Proteomes" id="UP001171165">
    <property type="component" value="Unassembled WGS sequence"/>
</dbReference>
<feature type="signal peptide" evidence="6">
    <location>
        <begin position="1"/>
        <end position="22"/>
    </location>
</feature>
<protein>
    <submittedName>
        <fullName evidence="9">Ail/Lom family outer membrane beta-barrel protein</fullName>
    </submittedName>
    <submittedName>
        <fullName evidence="11">Outer membrane protein</fullName>
    </submittedName>
</protein>
<evidence type="ECO:0000256" key="3">
    <source>
        <dbReference type="ARBA" id="ARBA00022692"/>
    </source>
</evidence>
<evidence type="ECO:0000313" key="11">
    <source>
        <dbReference type="EMBL" id="SUC39083.1"/>
    </source>
</evidence>
<reference evidence="10" key="3">
    <citation type="submission" date="2021-05" db="EMBL/GenBank/DDBJ databases">
        <title>First report of NDM-5 and VEB-6 producing Proteus mirabilis isolated from blood of a sepsis patient in Kolkata, India.</title>
        <authorList>
            <person name="Halder G."/>
            <person name="Chaudhuri B."/>
            <person name="Dutta S."/>
        </authorList>
    </citation>
    <scope>NUCLEOTIDE SEQUENCE [LARGE SCALE GENOMIC DNA]</scope>
    <source>
        <strain evidence="10">7049</strain>
    </source>
</reference>
<dbReference type="AlphaFoldDB" id="A0A1Z1SQ93"/>
<dbReference type="SUPFAM" id="SSF56925">
    <property type="entry name" value="OMPA-like"/>
    <property type="match status" value="1"/>
</dbReference>
<evidence type="ECO:0000313" key="14">
    <source>
        <dbReference type="Proteomes" id="UP001171165"/>
    </source>
</evidence>
<keyword evidence="5" id="KW-0472">Membrane</keyword>
<dbReference type="EMBL" id="CP021694">
    <property type="protein sequence ID" value="ARX33128.1"/>
    <property type="molecule type" value="Genomic_DNA"/>
</dbReference>
<evidence type="ECO:0000256" key="6">
    <source>
        <dbReference type="SAM" id="SignalP"/>
    </source>
</evidence>
<dbReference type="SMR" id="A0A1Z1SQ93"/>
<accession>A0A1Z1SQ93</accession>
<feature type="chain" id="PRO_5044568609" evidence="6">
    <location>
        <begin position="23"/>
        <end position="188"/>
    </location>
</feature>
<evidence type="ECO:0000256" key="2">
    <source>
        <dbReference type="ARBA" id="ARBA00022452"/>
    </source>
</evidence>
<evidence type="ECO:0000256" key="4">
    <source>
        <dbReference type="ARBA" id="ARBA00022729"/>
    </source>
</evidence>
<dbReference type="PRINTS" id="PR00316">
    <property type="entry name" value="ENTEROVIROMP"/>
</dbReference>
<keyword evidence="4 6" id="KW-0732">Signal</keyword>
<feature type="domain" description="Outer membrane protein beta-barrel" evidence="7">
    <location>
        <begin position="15"/>
        <end position="188"/>
    </location>
</feature>
<proteinExistence type="predicted"/>
<dbReference type="Gene3D" id="2.40.160.20">
    <property type="match status" value="1"/>
</dbReference>
<evidence type="ECO:0000313" key="13">
    <source>
        <dbReference type="Proteomes" id="UP000254191"/>
    </source>
</evidence>
<evidence type="ECO:0000313" key="10">
    <source>
        <dbReference type="EMBL" id="MEY2345375.1"/>
    </source>
</evidence>
<name>A0A1Z1SQ93_PROMI</name>
<sequence>MKKQLLSALFISGIFSISTVQAHENTSLDKTTISAGYAQIKIAGQSGIMRGGNLSIRQEFNQQLGIMAIATYAQNEYDLNKPLKQLIKDVDARYYSVMAGPTLRLNDYISVYGVAGMAQIEFKGLDTRQVPESIIKKNAFSWGAGVTINPIDMLSVSVGYENSRYKMNKLSDNKLIIDGFIANIGYSF</sequence>
<keyword evidence="2" id="KW-1134">Transmembrane beta strand</keyword>
<evidence type="ECO:0000313" key="12">
    <source>
        <dbReference type="Proteomes" id="UP000195540"/>
    </source>
</evidence>
<dbReference type="KEGG" id="pvl:AOB99_15985"/>
<dbReference type="OrthoDB" id="5873117at2"/>
<dbReference type="Proteomes" id="UP000254191">
    <property type="component" value="Unassembled WGS sequence"/>
</dbReference>
<dbReference type="DNASU" id="6802725"/>
<dbReference type="EMBL" id="JADQCH020000002">
    <property type="protein sequence ID" value="MEY2345375.1"/>
    <property type="molecule type" value="Genomic_DNA"/>
</dbReference>
<dbReference type="PANTHER" id="PTHR35892">
    <property type="entry name" value="OUTER MEMBRANE PROTEIN PAGN-RELATED"/>
    <property type="match status" value="1"/>
</dbReference>
<evidence type="ECO:0000256" key="5">
    <source>
        <dbReference type="ARBA" id="ARBA00023136"/>
    </source>
</evidence>
<keyword evidence="3" id="KW-0812">Transmembrane</keyword>
<dbReference type="EMBL" id="ABKSPD020000005">
    <property type="protein sequence ID" value="EKW9776043.1"/>
    <property type="molecule type" value="Genomic_DNA"/>
</dbReference>
<dbReference type="STRING" id="584.AOUC001_00735"/>
<dbReference type="Pfam" id="PF13505">
    <property type="entry name" value="OMP_b-brl"/>
    <property type="match status" value="1"/>
</dbReference>
<dbReference type="InterPro" id="IPR027385">
    <property type="entry name" value="Beta-barrel_OMP"/>
</dbReference>
<dbReference type="PANTHER" id="PTHR35892:SF2">
    <property type="entry name" value="OUTER MEMBRANE PROTEIN PAGN"/>
    <property type="match status" value="1"/>
</dbReference>
<comment type="subcellular location">
    <subcellularLocation>
        <location evidence="1">Cell outer membrane</location>
        <topology evidence="1">Multi-pass membrane protein</topology>
    </subcellularLocation>
</comment>
<evidence type="ECO:0000313" key="8">
    <source>
        <dbReference type="EMBL" id="ARX33128.1"/>
    </source>
</evidence>